<evidence type="ECO:0000313" key="3">
    <source>
        <dbReference type="Proteomes" id="UP000807504"/>
    </source>
</evidence>
<sequence length="773" mass="87809">MNDLCYFYDDHSYKGHECYPCEDFYNWHLPLDNEDDKAPSIVTANLEKQETPKKIIQYVTDHNSLTKKYQLENVDNKASVTVSQEKVTTPVKIIRNIMDHKSLTKKHFALENVDNKASVTAIQENVATSVKMIRNVTDHKSLTKKHQLENVDNIASATVSQEKVVTPVKIIRNVMVQESFTKKHFTLENVDNKASVTSSQGKVMTAVKMIGNVTDHEILTKKHLSPDNAQVEASKVISQNQRKQSCPSKSIQKTTHHENFPLDNVISTKFGARTPVRHHTVIVSPKQVGRTSLNLTENTYKADKKYISTTSERYKMASNSDDEKQNFLTPNKTIAITSDFTMNTKESIYIGKEIQYTVVDNDAGRKISPKERRDNQKALRSDEFVKIPHPKVGEKNVSPAKAAKMSSNPYEMDKTIVSSAESNKMNITPDQLNRSIKVSVEKRKSPSPRRDTMLFRSMPRAIQSTGEIGIGIEIDIPFPSREKFSPTTSPISSTVYKSDKTITASIDKNESPKEMHFSVDVSKAGSSRDSSPSIIISSPMIVARKNSPNTDIAIPLGKDQLPYRSPKGSPSTSPLTLTSPRANNVYPNTMVYYFMQMNTIISLRDVYMRKIFNSLLAFQKDLEFLLSYLENIDHVLQNIPVVNKDYVTEEFKEYIAGLITMDLKLLNKFSSWKIEVDLDILYWTKCFQQILRIKSRNEPLISNGKPLTTFERHRVYEDELRTKWQRMDQMIVAADSRRALFLTTAHDLVKLVNLFINCLVTVGILKLSSESLL</sequence>
<dbReference type="EMBL" id="JABXBU010000012">
    <property type="protein sequence ID" value="KAF8789353.1"/>
    <property type="molecule type" value="Genomic_DNA"/>
</dbReference>
<reference evidence="2" key="2">
    <citation type="submission" date="2020-06" db="EMBL/GenBank/DDBJ databases">
        <authorList>
            <person name="Sheffer M."/>
        </authorList>
    </citation>
    <scope>NUCLEOTIDE SEQUENCE</scope>
</reference>
<dbReference type="AlphaFoldDB" id="A0A8T0FKI3"/>
<feature type="compositionally biased region" description="Polar residues" evidence="1">
    <location>
        <begin position="236"/>
        <end position="253"/>
    </location>
</feature>
<gene>
    <name evidence="2" type="ORF">HNY73_007294</name>
</gene>
<reference evidence="2" key="1">
    <citation type="journal article" date="2020" name="bioRxiv">
        <title>Chromosome-level reference genome of the European wasp spider Argiope bruennichi: a resource for studies on range expansion and evolutionary adaptation.</title>
        <authorList>
            <person name="Sheffer M.M."/>
            <person name="Hoppe A."/>
            <person name="Krehenwinkel H."/>
            <person name="Uhl G."/>
            <person name="Kuss A.W."/>
            <person name="Jensen L."/>
            <person name="Jensen C."/>
            <person name="Gillespie R.G."/>
            <person name="Hoff K.J."/>
            <person name="Prost S."/>
        </authorList>
    </citation>
    <scope>NUCLEOTIDE SEQUENCE</scope>
</reference>
<evidence type="ECO:0000256" key="1">
    <source>
        <dbReference type="SAM" id="MobiDB-lite"/>
    </source>
</evidence>
<dbReference type="Proteomes" id="UP000807504">
    <property type="component" value="Unassembled WGS sequence"/>
</dbReference>
<proteinExistence type="predicted"/>
<comment type="caution">
    <text evidence="2">The sequence shown here is derived from an EMBL/GenBank/DDBJ whole genome shotgun (WGS) entry which is preliminary data.</text>
</comment>
<feature type="region of interest" description="Disordered" evidence="1">
    <location>
        <begin position="555"/>
        <end position="579"/>
    </location>
</feature>
<name>A0A8T0FKI3_ARGBR</name>
<keyword evidence="3" id="KW-1185">Reference proteome</keyword>
<feature type="region of interest" description="Disordered" evidence="1">
    <location>
        <begin position="230"/>
        <end position="253"/>
    </location>
</feature>
<accession>A0A8T0FKI3</accession>
<organism evidence="2 3">
    <name type="scientific">Argiope bruennichi</name>
    <name type="common">Wasp spider</name>
    <name type="synonym">Aranea bruennichi</name>
    <dbReference type="NCBI Taxonomy" id="94029"/>
    <lineage>
        <taxon>Eukaryota</taxon>
        <taxon>Metazoa</taxon>
        <taxon>Ecdysozoa</taxon>
        <taxon>Arthropoda</taxon>
        <taxon>Chelicerata</taxon>
        <taxon>Arachnida</taxon>
        <taxon>Araneae</taxon>
        <taxon>Araneomorphae</taxon>
        <taxon>Entelegynae</taxon>
        <taxon>Araneoidea</taxon>
        <taxon>Araneidae</taxon>
        <taxon>Argiope</taxon>
    </lineage>
</organism>
<evidence type="ECO:0000313" key="2">
    <source>
        <dbReference type="EMBL" id="KAF8789353.1"/>
    </source>
</evidence>
<feature type="compositionally biased region" description="Low complexity" evidence="1">
    <location>
        <begin position="569"/>
        <end position="579"/>
    </location>
</feature>
<protein>
    <submittedName>
        <fullName evidence="2">Uncharacterized protein</fullName>
    </submittedName>
</protein>